<proteinExistence type="predicted"/>
<dbReference type="InterPro" id="IPR007197">
    <property type="entry name" value="rSAM"/>
</dbReference>
<reference evidence="1" key="1">
    <citation type="journal article" date="2015" name="Nature">
        <title>Complex archaea that bridge the gap between prokaryotes and eukaryotes.</title>
        <authorList>
            <person name="Spang A."/>
            <person name="Saw J.H."/>
            <person name="Jorgensen S.L."/>
            <person name="Zaremba-Niedzwiedzka K."/>
            <person name="Martijn J."/>
            <person name="Lind A.E."/>
            <person name="van Eijk R."/>
            <person name="Schleper C."/>
            <person name="Guy L."/>
            <person name="Ettema T.J."/>
        </authorList>
    </citation>
    <scope>NUCLEOTIDE SEQUENCE</scope>
</reference>
<dbReference type="EMBL" id="LAZR01023398">
    <property type="protein sequence ID" value="KKL78633.1"/>
    <property type="molecule type" value="Genomic_DNA"/>
</dbReference>
<evidence type="ECO:0000313" key="1">
    <source>
        <dbReference type="EMBL" id="KKL78633.1"/>
    </source>
</evidence>
<name>A0A0F9EX03_9ZZZZ</name>
<dbReference type="AlphaFoldDB" id="A0A0F9EX03"/>
<organism evidence="1">
    <name type="scientific">marine sediment metagenome</name>
    <dbReference type="NCBI Taxonomy" id="412755"/>
    <lineage>
        <taxon>unclassified sequences</taxon>
        <taxon>metagenomes</taxon>
        <taxon>ecological metagenomes</taxon>
    </lineage>
</organism>
<gene>
    <name evidence="1" type="ORF">LCGC14_2022910</name>
</gene>
<dbReference type="GO" id="GO:0051536">
    <property type="term" value="F:iron-sulfur cluster binding"/>
    <property type="evidence" value="ECO:0007669"/>
    <property type="project" value="InterPro"/>
</dbReference>
<accession>A0A0F9EX03</accession>
<dbReference type="SFLD" id="SFLDS00029">
    <property type="entry name" value="Radical_SAM"/>
    <property type="match status" value="1"/>
</dbReference>
<dbReference type="GO" id="GO:0003824">
    <property type="term" value="F:catalytic activity"/>
    <property type="evidence" value="ECO:0007669"/>
    <property type="project" value="InterPro"/>
</dbReference>
<protein>
    <recommendedName>
        <fullName evidence="2">Radical SAM core domain-containing protein</fullName>
    </recommendedName>
</protein>
<evidence type="ECO:0008006" key="2">
    <source>
        <dbReference type="Google" id="ProtNLM"/>
    </source>
</evidence>
<comment type="caution">
    <text evidence="1">The sequence shown here is derived from an EMBL/GenBank/DDBJ whole genome shotgun (WGS) entry which is preliminary data.</text>
</comment>
<sequence>MKIGLIDVDGRNFPNLVLMKLSTYHKTKGDTIEFINIMKTYDVVYNSKVFTYSKDSDFSVSAREIIKGGTGYYGSDIFKKILPIEIEHIKPDYSLYSFIKKYKDCAFGFLTRGCPNKCNFCIVPEKEGNIKAYADIDDFLDNRKIAILMDNNVLASEHGLKQIEKIVDKKIRIDFNQGLDAKIIAENPDIAKLLSKVKWYKPLRMACDKKKWYAIC</sequence>